<proteinExistence type="predicted"/>
<name>A0ABR0SNS2_9HYPO</name>
<sequence length="823" mass="93825">MFFHDPELQLYINDEPLLISSKVQKAAQYIGLTLQWNQKGHVHKISYDEVKSLSAELGIVMLSVQEFMHLAKREPRMASSNFAEWLDDTYTLLPDDRMKRSDGNVLDVPPSRPGWFDLSSVGEDGLPTDISSSAGENRWKFWTQSDSSFEAAAVRGFVTSSGTCSLDLGVPCFARHPNLMIRKCYRKPPFLVGTINNTSMDRIWSDYEQKTHARNDDEIIKFFKSLDLDDLTRIADTSNGSPSERTRERLMDLAGKKRLIEGGFMGLRTIDHDMMVKALSSRPDANTTYVVSHDYPDADGIVSAVFEAFRRRAFYGEDCVVWLPNNSVITRQFLGGEISDFIESVPKFRSTNSIVLVDCHSIDDDSEHQVKAIIDHHPIIRTFAPSISISREISWSSTIQVYVKLLGSGFDLDAETAKVLLRATLVQAEPSLMARMGRIDQIALERLKSLAQEHDSYARLMSALVWETGNMTSDEVFMMDYRESLYGFAVIKAQQTASYEKQAMTNNIRRHLPLTIVKQVIYGNEFRYVVKEQLSMYFNERFHDKGFKKAILDTVKQACEVMHGANRVSSKGYKVEVTNVPHQTPRLLLAPLLEGIVREHLRFFWSKSIGMHVACGFFTEDQGEYGAADEEPSASTGVSFDEVKTLLQQGLETSFLSLPQYWQVYHECEELHDAITLKSLRDPKHIELFDTRILNRTEVINNDQQPSRPTILEAKPALIQPQDINLETGLPNRLASPNSYNDDSLWRYWSPDGEENVATRGHIFLLDRTCIDLKVARDEKTRQLTFRPVYRDIPDLKYDIEPTGTGDGKWVKVRVYPRLFSVR</sequence>
<dbReference type="SUPFAM" id="SSF64182">
    <property type="entry name" value="DHH phosphoesterases"/>
    <property type="match status" value="1"/>
</dbReference>
<dbReference type="EMBL" id="JAVFKD010000012">
    <property type="protein sequence ID" value="KAK5993557.1"/>
    <property type="molecule type" value="Genomic_DNA"/>
</dbReference>
<gene>
    <name evidence="2" type="ORF">PT974_06991</name>
</gene>
<reference evidence="2 3" key="1">
    <citation type="submission" date="2024-01" db="EMBL/GenBank/DDBJ databases">
        <title>Complete genome of Cladobotryum mycophilum ATHUM6906.</title>
        <authorList>
            <person name="Christinaki A.C."/>
            <person name="Myridakis A.I."/>
            <person name="Kouvelis V.N."/>
        </authorList>
    </citation>
    <scope>NUCLEOTIDE SEQUENCE [LARGE SCALE GENOMIC DNA]</scope>
    <source>
        <strain evidence="2 3">ATHUM6906</strain>
    </source>
</reference>
<comment type="caution">
    <text evidence="2">The sequence shown here is derived from an EMBL/GenBank/DDBJ whole genome shotgun (WGS) entry which is preliminary data.</text>
</comment>
<protein>
    <recommendedName>
        <fullName evidence="1">DDH domain-containing protein</fullName>
    </recommendedName>
</protein>
<feature type="domain" description="DDH" evidence="1">
    <location>
        <begin position="289"/>
        <end position="420"/>
    </location>
</feature>
<evidence type="ECO:0000313" key="2">
    <source>
        <dbReference type="EMBL" id="KAK5993557.1"/>
    </source>
</evidence>
<accession>A0ABR0SNS2</accession>
<dbReference type="Gene3D" id="3.90.1640.10">
    <property type="entry name" value="inorganic pyrophosphatase (n-terminal core)"/>
    <property type="match status" value="1"/>
</dbReference>
<dbReference type="InterPro" id="IPR038763">
    <property type="entry name" value="DHH_sf"/>
</dbReference>
<evidence type="ECO:0000313" key="3">
    <source>
        <dbReference type="Proteomes" id="UP001338125"/>
    </source>
</evidence>
<dbReference type="InterPro" id="IPR001667">
    <property type="entry name" value="DDH_dom"/>
</dbReference>
<organism evidence="2 3">
    <name type="scientific">Cladobotryum mycophilum</name>
    <dbReference type="NCBI Taxonomy" id="491253"/>
    <lineage>
        <taxon>Eukaryota</taxon>
        <taxon>Fungi</taxon>
        <taxon>Dikarya</taxon>
        <taxon>Ascomycota</taxon>
        <taxon>Pezizomycotina</taxon>
        <taxon>Sordariomycetes</taxon>
        <taxon>Hypocreomycetidae</taxon>
        <taxon>Hypocreales</taxon>
        <taxon>Hypocreaceae</taxon>
        <taxon>Cladobotryum</taxon>
    </lineage>
</organism>
<keyword evidence="3" id="KW-1185">Reference proteome</keyword>
<dbReference type="Proteomes" id="UP001338125">
    <property type="component" value="Unassembled WGS sequence"/>
</dbReference>
<evidence type="ECO:0000259" key="1">
    <source>
        <dbReference type="Pfam" id="PF01368"/>
    </source>
</evidence>
<dbReference type="Pfam" id="PF01368">
    <property type="entry name" value="DHH"/>
    <property type="match status" value="1"/>
</dbReference>